<reference evidence="10" key="1">
    <citation type="journal article" date="2023" name="bioRxiv">
        <title>Improved chromosome-level genome assembly for marigold (Tagetes erecta).</title>
        <authorList>
            <person name="Jiang F."/>
            <person name="Yuan L."/>
            <person name="Wang S."/>
            <person name="Wang H."/>
            <person name="Xu D."/>
            <person name="Wang A."/>
            <person name="Fan W."/>
        </authorList>
    </citation>
    <scope>NUCLEOTIDE SEQUENCE</scope>
    <source>
        <strain evidence="10">WSJ</strain>
        <tissue evidence="10">Leaf</tissue>
    </source>
</reference>
<dbReference type="FunFam" id="1.20.1160.11:FF:000001">
    <property type="entry name" value="Paired amphipathic helix protein Sin3"/>
    <property type="match status" value="1"/>
</dbReference>
<organism evidence="10 11">
    <name type="scientific">Tagetes erecta</name>
    <name type="common">African marigold</name>
    <dbReference type="NCBI Taxonomy" id="13708"/>
    <lineage>
        <taxon>Eukaryota</taxon>
        <taxon>Viridiplantae</taxon>
        <taxon>Streptophyta</taxon>
        <taxon>Embryophyta</taxon>
        <taxon>Tracheophyta</taxon>
        <taxon>Spermatophyta</taxon>
        <taxon>Magnoliopsida</taxon>
        <taxon>eudicotyledons</taxon>
        <taxon>Gunneridae</taxon>
        <taxon>Pentapetalae</taxon>
        <taxon>asterids</taxon>
        <taxon>campanulids</taxon>
        <taxon>Asterales</taxon>
        <taxon>Asteraceae</taxon>
        <taxon>Asteroideae</taxon>
        <taxon>Heliantheae alliance</taxon>
        <taxon>Tageteae</taxon>
        <taxon>Tagetes</taxon>
    </lineage>
</organism>
<comment type="caution">
    <text evidence="10">The sequence shown here is derived from an EMBL/GenBank/DDBJ whole genome shotgun (WGS) entry which is preliminary data.</text>
</comment>
<feature type="compositionally biased region" description="Gly residues" evidence="8">
    <location>
        <begin position="81"/>
        <end position="98"/>
    </location>
</feature>
<dbReference type="InterPro" id="IPR039774">
    <property type="entry name" value="Sin3-like"/>
</dbReference>
<dbReference type="GO" id="GO:0000118">
    <property type="term" value="C:histone deacetylase complex"/>
    <property type="evidence" value="ECO:0007669"/>
    <property type="project" value="TreeGrafter"/>
</dbReference>
<dbReference type="PROSITE" id="PS51477">
    <property type="entry name" value="PAH"/>
    <property type="match status" value="3"/>
</dbReference>
<evidence type="ECO:0000313" key="11">
    <source>
        <dbReference type="Proteomes" id="UP001229421"/>
    </source>
</evidence>
<dbReference type="FunFam" id="1.20.1160.11:FF:000003">
    <property type="entry name" value="Paired amphipathic helix SIN3-like protein"/>
    <property type="match status" value="1"/>
</dbReference>
<evidence type="ECO:0000256" key="6">
    <source>
        <dbReference type="ARBA" id="ARBA00023242"/>
    </source>
</evidence>
<dbReference type="SMART" id="SM00761">
    <property type="entry name" value="HDAC_interact"/>
    <property type="match status" value="1"/>
</dbReference>
<proteinExistence type="predicted"/>
<evidence type="ECO:0000256" key="7">
    <source>
        <dbReference type="PROSITE-ProRule" id="PRU00810"/>
    </source>
</evidence>
<feature type="region of interest" description="Disordered" evidence="8">
    <location>
        <begin position="68"/>
        <end position="98"/>
    </location>
</feature>
<dbReference type="GO" id="GO:0003714">
    <property type="term" value="F:transcription corepressor activity"/>
    <property type="evidence" value="ECO:0007669"/>
    <property type="project" value="InterPro"/>
</dbReference>
<keyword evidence="4" id="KW-0805">Transcription regulation</keyword>
<feature type="region of interest" description="Disordered" evidence="8">
    <location>
        <begin position="806"/>
        <end position="991"/>
    </location>
</feature>
<dbReference type="Pfam" id="PF02671">
    <property type="entry name" value="PAH"/>
    <property type="match status" value="3"/>
</dbReference>
<evidence type="ECO:0000313" key="10">
    <source>
        <dbReference type="EMBL" id="KAK1423302.1"/>
    </source>
</evidence>
<dbReference type="InterPro" id="IPR013194">
    <property type="entry name" value="HDAC_interact_dom"/>
</dbReference>
<dbReference type="PANTHER" id="PTHR12346:SF8">
    <property type="entry name" value="PAIRED AMPHIPATHIC HELIX PROTEIN SIN3-LIKE 2"/>
    <property type="match status" value="1"/>
</dbReference>
<keyword evidence="3" id="KW-0677">Repeat</keyword>
<feature type="compositionally biased region" description="Polar residues" evidence="8">
    <location>
        <begin position="826"/>
        <end position="840"/>
    </location>
</feature>
<dbReference type="InterPro" id="IPR036600">
    <property type="entry name" value="PAH_sf"/>
</dbReference>
<dbReference type="Pfam" id="PF08295">
    <property type="entry name" value="Sin3_corepress"/>
    <property type="match status" value="1"/>
</dbReference>
<dbReference type="InterPro" id="IPR031693">
    <property type="entry name" value="Sin3_C"/>
</dbReference>
<dbReference type="InterPro" id="IPR003822">
    <property type="entry name" value="PAH"/>
</dbReference>
<dbReference type="GO" id="GO:0000785">
    <property type="term" value="C:chromatin"/>
    <property type="evidence" value="ECO:0007669"/>
    <property type="project" value="TreeGrafter"/>
</dbReference>
<keyword evidence="6 7" id="KW-0539">Nucleus</keyword>
<feature type="compositionally biased region" description="Basic and acidic residues" evidence="8">
    <location>
        <begin position="881"/>
        <end position="892"/>
    </location>
</feature>
<feature type="domain" description="Histone deacetylase interacting" evidence="9">
    <location>
        <begin position="508"/>
        <end position="608"/>
    </location>
</feature>
<keyword evidence="11" id="KW-1185">Reference proteome</keyword>
<protein>
    <recommendedName>
        <fullName evidence="9">Histone deacetylase interacting domain-containing protein</fullName>
    </recommendedName>
</protein>
<evidence type="ECO:0000256" key="3">
    <source>
        <dbReference type="ARBA" id="ARBA00022737"/>
    </source>
</evidence>
<dbReference type="GO" id="GO:0000122">
    <property type="term" value="P:negative regulation of transcription by RNA polymerase II"/>
    <property type="evidence" value="ECO:0007669"/>
    <property type="project" value="TreeGrafter"/>
</dbReference>
<evidence type="ECO:0000256" key="1">
    <source>
        <dbReference type="ARBA" id="ARBA00004123"/>
    </source>
</evidence>
<dbReference type="PANTHER" id="PTHR12346">
    <property type="entry name" value="SIN3B-RELATED"/>
    <property type="match status" value="1"/>
</dbReference>
<comment type="subcellular location">
    <subcellularLocation>
        <location evidence="1 7">Nucleus</location>
    </subcellularLocation>
</comment>
<dbReference type="FunFam" id="1.20.1160.11:FF:000002">
    <property type="entry name" value="Paired amphipathic helix protein SIN3"/>
    <property type="match status" value="1"/>
</dbReference>
<gene>
    <name evidence="10" type="ORF">QVD17_18600</name>
</gene>
<name>A0AAD8NW86_TARER</name>
<keyword evidence="5" id="KW-0804">Transcription</keyword>
<feature type="compositionally biased region" description="Basic and acidic residues" evidence="8">
    <location>
        <begin position="847"/>
        <end position="860"/>
    </location>
</feature>
<dbReference type="Pfam" id="PF16879">
    <property type="entry name" value="Sin3a_C"/>
    <property type="match status" value="1"/>
</dbReference>
<evidence type="ECO:0000259" key="9">
    <source>
        <dbReference type="SMART" id="SM00761"/>
    </source>
</evidence>
<keyword evidence="2" id="KW-0678">Repressor</keyword>
<dbReference type="Gene3D" id="1.20.1160.11">
    <property type="entry name" value="Paired amphipathic helix"/>
    <property type="match status" value="3"/>
</dbReference>
<evidence type="ECO:0000256" key="8">
    <source>
        <dbReference type="SAM" id="MobiDB-lite"/>
    </source>
</evidence>
<dbReference type="Proteomes" id="UP001229421">
    <property type="component" value="Unassembled WGS sequence"/>
</dbReference>
<evidence type="ECO:0000256" key="2">
    <source>
        <dbReference type="ARBA" id="ARBA00022491"/>
    </source>
</evidence>
<evidence type="ECO:0000256" key="5">
    <source>
        <dbReference type="ARBA" id="ARBA00023163"/>
    </source>
</evidence>
<sequence>MLFRKVYEVVDRCHKNVFRRHVACLMFAFEEALCTDLPQFPSIEGYFTDMKRLRDDMFSNSQIKRPFGSSRGESYGPIQVPGGGGGGGEVAGGVGGGGASSAQKLTTSDALTYLKEVKDMFQDQREKYDMFLDVMKDFKAQRIDTTGVIARVKSLFKGHNNLIFGFNTFLPKGYEITVIEDDEPPPKKTVEFDEAISFVNKIKKRFQNDDHVYKSFLDILNMYRKEHKGINEVYQEVATLFYDHPDLLDEFTRFLPDASAAASAQHSSFLRQSYNRYDERNSAIAPLRHTQIDKRGRRDSLIRGHGMRDTSVERLEMDDDKTLIKRKKESRDRRTRDQDFKDSDIDRRFEKRKSARKVEDFGVHSGMDPYDDKDALKSLYCKEFTFCEKVKERLRNPDDYQAFLKCLHIYSTEIITRKELQSLVSDLLGKHPDLMEGFSAFLERCENIDGFLADVMDKKLLWNEGNASKSIRTEEKEREHRRELYAAKEDMFKEKYWGKSIQELDLSNCQRCTPSYRLLPDDYPIPSVSQRSELGSQVLNERWVSVTSGSEDYSFKHMRRNQYEESLFRCEDDRFELDMLLESVSSTAKRAEDLLNSINNKSISTDVPIRIEDHFTALDLRCIERLYGDHGLDVMDILRRNPSLALPIILTRLKQKHEDWSKCRSDFNKVWAEIYAKNHYKSLDHRSFYFKQQDSKNLSSKSLVAEIKEIKEKNQKDNDLLMSIAAGSRHYILPNLEFEFADNDIHQDLLKLIKYSCEEICMTKEQLNKVLRLWTTFLEPLLCVPSRPHISDGAEDAETFARAPELDGISGTADGVKKSKPAACNEDQTGLTDQLDSSKNGLVYGDRLTKEEGSRPERDSSPALDLSGREASTSRPNNVIEDVHDTKSKFDKASSSQHRNLPKSVAVANGGSTEPSKTEKEEGELSPNNDFDEVNFTATKHSGDADDDDSVNASEGADVSGSESAADEGSREDHEEDGDHDDLDGKAESEGEAEGIDDANFIGGDLTSLPPAEQFLLSAKPLAKHVIKDSPTPDPERKDYHVFYGNDSFYVLLRLHQVLYERLLSAKLSSASAEAKWKTSKENTPPDLYSRFMSALYSLLDGSADNAKFEDDCRAILGNQSYVLFTLDKLIYKLVKQLQIVAGDEMDNKLLQLYEYEKSRKPEKFIDSVYYENAHVLLHEENIYRFQCSSGPSHLTIQLMDDGSDKAEVVAVSVDPNFAAYLHDDYLSLVTERKQSANLMQRNKRRFSNLDESSAISSVMEGAHVVNGLEYKMSCSSSKISYVLDTEDYFFRPRRKSYILIRFLHKLQEI</sequence>
<dbReference type="EMBL" id="JAUHHV010000005">
    <property type="protein sequence ID" value="KAK1423302.1"/>
    <property type="molecule type" value="Genomic_DNA"/>
</dbReference>
<evidence type="ECO:0000256" key="4">
    <source>
        <dbReference type="ARBA" id="ARBA00023015"/>
    </source>
</evidence>
<dbReference type="SUPFAM" id="SSF47762">
    <property type="entry name" value="PAH2 domain"/>
    <property type="match status" value="3"/>
</dbReference>
<accession>A0AAD8NW86</accession>